<comment type="caution">
    <text evidence="1">The sequence shown here is derived from an EMBL/GenBank/DDBJ whole genome shotgun (WGS) entry which is preliminary data.</text>
</comment>
<gene>
    <name evidence="1" type="ORF">IC227_11230</name>
</gene>
<reference evidence="1" key="1">
    <citation type="submission" date="2020-09" db="EMBL/GenBank/DDBJ databases">
        <title>Genomic insights into the novelty and pathogenicity of a unique biofilm-forming Enterococcus sp. bacteria (Enterococcus lacertideformus) identified in reptiles.</title>
        <authorList>
            <person name="Agius J.E."/>
            <person name="Phalen D.N."/>
            <person name="Rose K."/>
            <person name="Eden J.-S."/>
        </authorList>
    </citation>
    <scope>NUCLEOTIDE SEQUENCE</scope>
    <source>
        <strain evidence="1">PHRS 0518</strain>
    </source>
</reference>
<accession>A0A931AVR0</accession>
<name>A0A931AVR0_9ENTE</name>
<dbReference type="EMBL" id="JADAKE010000023">
    <property type="protein sequence ID" value="MBF8808706.1"/>
    <property type="molecule type" value="Genomic_DNA"/>
</dbReference>
<proteinExistence type="predicted"/>
<keyword evidence="2" id="KW-1185">Reference proteome</keyword>
<dbReference type="AlphaFoldDB" id="A0A931AVR0"/>
<protein>
    <submittedName>
        <fullName evidence="1">Uncharacterized protein</fullName>
    </submittedName>
</protein>
<sequence>MDWVQSYDKNLRTFNPVPSQIRIKAVVRESDSANGDDILAYGNDIYTSSSLAGTAFFKGDEAGSSVQVTYNVRKIP</sequence>
<dbReference type="Proteomes" id="UP000637757">
    <property type="component" value="Unassembled WGS sequence"/>
</dbReference>
<organism evidence="1 2">
    <name type="scientific">Enterococcus lacertideformus</name>
    <dbReference type="NCBI Taxonomy" id="2771493"/>
    <lineage>
        <taxon>Bacteria</taxon>
        <taxon>Bacillati</taxon>
        <taxon>Bacillota</taxon>
        <taxon>Bacilli</taxon>
        <taxon>Lactobacillales</taxon>
        <taxon>Enterococcaceae</taxon>
        <taxon>Enterococcus</taxon>
    </lineage>
</organism>
<evidence type="ECO:0000313" key="2">
    <source>
        <dbReference type="Proteomes" id="UP000637757"/>
    </source>
</evidence>
<evidence type="ECO:0000313" key="1">
    <source>
        <dbReference type="EMBL" id="MBF8808706.1"/>
    </source>
</evidence>